<dbReference type="PANTHER" id="PTHR30461:SF2">
    <property type="entry name" value="SERINE RECOMBINASE PINE-RELATED"/>
    <property type="match status" value="1"/>
</dbReference>
<dbReference type="Gene3D" id="1.10.10.60">
    <property type="entry name" value="Homeodomain-like"/>
    <property type="match status" value="1"/>
</dbReference>
<dbReference type="InterPro" id="IPR006119">
    <property type="entry name" value="Resolv_N"/>
</dbReference>
<name>A0A328BSR4_9BACT</name>
<dbReference type="Proteomes" id="UP000248553">
    <property type="component" value="Unassembled WGS sequence"/>
</dbReference>
<dbReference type="Pfam" id="PF00239">
    <property type="entry name" value="Resolvase"/>
    <property type="match status" value="1"/>
</dbReference>
<dbReference type="InterPro" id="IPR050639">
    <property type="entry name" value="SSR_resolvase"/>
</dbReference>
<comment type="caution">
    <text evidence="4">The sequence shown here is derived from an EMBL/GenBank/DDBJ whole genome shotgun (WGS) entry which is preliminary data.</text>
</comment>
<dbReference type="RefSeq" id="WP_111477069.1">
    <property type="nucleotide sequence ID" value="NZ_QHKM01000001.1"/>
</dbReference>
<dbReference type="PROSITE" id="PS51736">
    <property type="entry name" value="RECOMBINASES_3"/>
    <property type="match status" value="1"/>
</dbReference>
<feature type="domain" description="Resolvase/invertase-type recombinase catalytic" evidence="3">
    <location>
        <begin position="11"/>
        <end position="154"/>
    </location>
</feature>
<dbReference type="Gene3D" id="3.40.50.1390">
    <property type="entry name" value="Resolvase, N-terminal catalytic domain"/>
    <property type="match status" value="1"/>
</dbReference>
<sequence length="214" mass="24040">MPLNPIAPPPRVALYARVSTLDKGQDPETQLQPLREYAQRRGFAVVEEYVDQASGTSEERTQYKRMMAAAKKRQLDAVLVWRYDRFARSTQALVNALKEFQSLGVDFISYQEHIDTTTPMGELVFHVMASLAQFESALISQRVRAGMARAKAQGKPISRPALPLRQQREIARLHAQGLSMNQISKQAAIAYGTVYKYVQLLKAEARAQEACRGS</sequence>
<dbReference type="GO" id="GO:0000150">
    <property type="term" value="F:DNA strand exchange activity"/>
    <property type="evidence" value="ECO:0007669"/>
    <property type="project" value="InterPro"/>
</dbReference>
<dbReference type="PANTHER" id="PTHR30461">
    <property type="entry name" value="DNA-INVERTASE FROM LAMBDOID PROPHAGE"/>
    <property type="match status" value="1"/>
</dbReference>
<dbReference type="OrthoDB" id="942413at2"/>
<organism evidence="4 5">
    <name type="scientific">Hymenobacter edaphi</name>
    <dbReference type="NCBI Taxonomy" id="2211146"/>
    <lineage>
        <taxon>Bacteria</taxon>
        <taxon>Pseudomonadati</taxon>
        <taxon>Bacteroidota</taxon>
        <taxon>Cytophagia</taxon>
        <taxon>Cytophagales</taxon>
        <taxon>Hymenobacteraceae</taxon>
        <taxon>Hymenobacter</taxon>
    </lineage>
</organism>
<dbReference type="AlphaFoldDB" id="A0A328BSR4"/>
<dbReference type="SUPFAM" id="SSF53041">
    <property type="entry name" value="Resolvase-like"/>
    <property type="match status" value="1"/>
</dbReference>
<evidence type="ECO:0000259" key="3">
    <source>
        <dbReference type="PROSITE" id="PS51736"/>
    </source>
</evidence>
<dbReference type="EMBL" id="QHKM01000001">
    <property type="protein sequence ID" value="RAK70330.1"/>
    <property type="molecule type" value="Genomic_DNA"/>
</dbReference>
<keyword evidence="2" id="KW-0233">DNA recombination</keyword>
<dbReference type="CDD" id="cd03768">
    <property type="entry name" value="SR_ResInv"/>
    <property type="match status" value="1"/>
</dbReference>
<evidence type="ECO:0000256" key="2">
    <source>
        <dbReference type="ARBA" id="ARBA00023172"/>
    </source>
</evidence>
<evidence type="ECO:0000256" key="1">
    <source>
        <dbReference type="ARBA" id="ARBA00023125"/>
    </source>
</evidence>
<dbReference type="SMART" id="SM00857">
    <property type="entry name" value="Resolvase"/>
    <property type="match status" value="1"/>
</dbReference>
<evidence type="ECO:0000313" key="5">
    <source>
        <dbReference type="Proteomes" id="UP000248553"/>
    </source>
</evidence>
<reference evidence="5" key="1">
    <citation type="submission" date="2018-05" db="EMBL/GenBank/DDBJ databases">
        <authorList>
            <person name="Nie L."/>
        </authorList>
    </citation>
    <scope>NUCLEOTIDE SEQUENCE [LARGE SCALE GENOMIC DNA]</scope>
    <source>
        <strain evidence="5">NL</strain>
    </source>
</reference>
<keyword evidence="5" id="KW-1185">Reference proteome</keyword>
<proteinExistence type="predicted"/>
<accession>A0A328BSR4</accession>
<dbReference type="GO" id="GO:0003677">
    <property type="term" value="F:DNA binding"/>
    <property type="evidence" value="ECO:0007669"/>
    <property type="project" value="UniProtKB-KW"/>
</dbReference>
<dbReference type="InterPro" id="IPR036162">
    <property type="entry name" value="Resolvase-like_N_sf"/>
</dbReference>
<keyword evidence="1" id="KW-0238">DNA-binding</keyword>
<evidence type="ECO:0000313" key="4">
    <source>
        <dbReference type="EMBL" id="RAK70330.1"/>
    </source>
</evidence>
<gene>
    <name evidence="4" type="ORF">DLM85_05660</name>
</gene>
<protein>
    <submittedName>
        <fullName evidence="4">Resolvase</fullName>
    </submittedName>
</protein>